<dbReference type="Proteomes" id="UP000092573">
    <property type="component" value="Chromosome"/>
</dbReference>
<dbReference type="RefSeq" id="WP_068695233.1">
    <property type="nucleotide sequence ID" value="NZ_CP014167.1"/>
</dbReference>
<dbReference type="KEGG" id="pyg:AWM70_07825"/>
<dbReference type="Gene3D" id="3.40.50.720">
    <property type="entry name" value="NAD(P)-binding Rossmann-like Domain"/>
    <property type="match status" value="1"/>
</dbReference>
<dbReference type="InterPro" id="IPR036291">
    <property type="entry name" value="NAD(P)-bd_dom_sf"/>
</dbReference>
<sequence>MYQDLQGQTVVITGAATGLGEAMARRFGQEKANVVINYFSINQDVQSLIDEIHSYGGQAIGVQGDVSKEADVKKLVQAAHQHFGSLDIMINNAGIENEVPSQDLSLTDWQQVIDVNLTGAFLGCREAVDYMLEHGIKGRIINISSVHETIPWPHFLHYAASKGGIKMMTETLALEFAPKGIRVNSIAPGAINTPINALKFANPKLRASVEELVPLGYIGRPEEIAAAAVWLASSESSYVTGITLFADGGMTKYPSFQGGRG</sequence>
<dbReference type="OrthoDB" id="112317at2"/>
<comment type="subunit">
    <text evidence="2">Homotetramer.</text>
</comment>
<evidence type="ECO:0000256" key="5">
    <source>
        <dbReference type="ARBA" id="ARBA00047555"/>
    </source>
</evidence>
<dbReference type="AlphaFoldDB" id="A0A1B1MZA3"/>
<dbReference type="FunFam" id="3.40.50.720:FF:000248">
    <property type="entry name" value="Glucose 1-dehydrogenase"/>
    <property type="match status" value="1"/>
</dbReference>
<dbReference type="PRINTS" id="PR00080">
    <property type="entry name" value="SDRFAMILY"/>
</dbReference>
<dbReference type="EC" id="1.1.1.47" evidence="4"/>
<organism evidence="7 8">
    <name type="scientific">Paenibacillus yonginensis</name>
    <dbReference type="NCBI Taxonomy" id="1462996"/>
    <lineage>
        <taxon>Bacteria</taxon>
        <taxon>Bacillati</taxon>
        <taxon>Bacillota</taxon>
        <taxon>Bacilli</taxon>
        <taxon>Bacillales</taxon>
        <taxon>Paenibacillaceae</taxon>
        <taxon>Paenibacillus</taxon>
    </lineage>
</organism>
<dbReference type="EMBL" id="CP014167">
    <property type="protein sequence ID" value="ANS74503.1"/>
    <property type="molecule type" value="Genomic_DNA"/>
</dbReference>
<dbReference type="InterPro" id="IPR002347">
    <property type="entry name" value="SDR_fam"/>
</dbReference>
<dbReference type="SUPFAM" id="SSF51735">
    <property type="entry name" value="NAD(P)-binding Rossmann-fold domains"/>
    <property type="match status" value="1"/>
</dbReference>
<evidence type="ECO:0000256" key="4">
    <source>
        <dbReference type="ARBA" id="ARBA00024389"/>
    </source>
</evidence>
<gene>
    <name evidence="7" type="ORF">AWM70_07825</name>
</gene>
<dbReference type="STRING" id="1462996.AWM70_07825"/>
<comment type="catalytic activity">
    <reaction evidence="6">
        <text>D-glucose + NAD(+) = D-glucono-1,5-lactone + NADH + H(+)</text>
        <dbReference type="Rhea" id="RHEA:14293"/>
        <dbReference type="ChEBI" id="CHEBI:4167"/>
        <dbReference type="ChEBI" id="CHEBI:15378"/>
        <dbReference type="ChEBI" id="CHEBI:16217"/>
        <dbReference type="ChEBI" id="CHEBI:57540"/>
        <dbReference type="ChEBI" id="CHEBI:57945"/>
        <dbReference type="EC" id="1.1.1.47"/>
    </reaction>
</comment>
<keyword evidence="8" id="KW-1185">Reference proteome</keyword>
<dbReference type="NCBIfam" id="NF006493">
    <property type="entry name" value="PRK08936.1"/>
    <property type="match status" value="1"/>
</dbReference>
<reference evidence="7 8" key="1">
    <citation type="submission" date="2016-01" db="EMBL/GenBank/DDBJ databases">
        <title>Complete Genome Sequence of Paenibacillus yonginensis DCY84, a novel Plant Growth-Promoting Bacteria with Elicitation of Induced Systemic Resistance.</title>
        <authorList>
            <person name="Kim Y.J."/>
            <person name="Yang D.C."/>
            <person name="Sukweenadhi J."/>
        </authorList>
    </citation>
    <scope>NUCLEOTIDE SEQUENCE [LARGE SCALE GENOMIC DNA]</scope>
    <source>
        <strain evidence="7 8">DCY84</strain>
    </source>
</reference>
<dbReference type="PROSITE" id="PS00061">
    <property type="entry name" value="ADH_SHORT"/>
    <property type="match status" value="1"/>
</dbReference>
<dbReference type="PANTHER" id="PTHR42760">
    <property type="entry name" value="SHORT-CHAIN DEHYDROGENASES/REDUCTASES FAMILY MEMBER"/>
    <property type="match status" value="1"/>
</dbReference>
<dbReference type="Pfam" id="PF13561">
    <property type="entry name" value="adh_short_C2"/>
    <property type="match status" value="1"/>
</dbReference>
<evidence type="ECO:0000256" key="2">
    <source>
        <dbReference type="ARBA" id="ARBA00011881"/>
    </source>
</evidence>
<dbReference type="InterPro" id="IPR020904">
    <property type="entry name" value="Sc_DH/Rdtase_CS"/>
</dbReference>
<dbReference type="PANTHER" id="PTHR42760:SF132">
    <property type="entry name" value="SHORT-CHAIN DEHYDROGENASE_REDUCTASE FAMILY PROTEIN"/>
    <property type="match status" value="1"/>
</dbReference>
<evidence type="ECO:0000256" key="6">
    <source>
        <dbReference type="ARBA" id="ARBA00048831"/>
    </source>
</evidence>
<name>A0A1B1MZA3_9BACL</name>
<dbReference type="GO" id="GO:0047936">
    <property type="term" value="F:glucose 1-dehydrogenase [NAD(P)+] activity"/>
    <property type="evidence" value="ECO:0007669"/>
    <property type="project" value="UniProtKB-EC"/>
</dbReference>
<comment type="similarity">
    <text evidence="1">Belongs to the short-chain dehydrogenases/reductases (SDR) family.</text>
</comment>
<comment type="catalytic activity">
    <reaction evidence="5">
        <text>D-glucose + NADP(+) = D-glucono-1,5-lactone + NADPH + H(+)</text>
        <dbReference type="Rhea" id="RHEA:14405"/>
        <dbReference type="ChEBI" id="CHEBI:4167"/>
        <dbReference type="ChEBI" id="CHEBI:15378"/>
        <dbReference type="ChEBI" id="CHEBI:16217"/>
        <dbReference type="ChEBI" id="CHEBI:57783"/>
        <dbReference type="ChEBI" id="CHEBI:58349"/>
        <dbReference type="EC" id="1.1.1.47"/>
    </reaction>
</comment>
<evidence type="ECO:0000256" key="3">
    <source>
        <dbReference type="ARBA" id="ARBA00023002"/>
    </source>
</evidence>
<evidence type="ECO:0000256" key="1">
    <source>
        <dbReference type="ARBA" id="ARBA00006484"/>
    </source>
</evidence>
<evidence type="ECO:0000313" key="8">
    <source>
        <dbReference type="Proteomes" id="UP000092573"/>
    </source>
</evidence>
<dbReference type="PRINTS" id="PR00081">
    <property type="entry name" value="GDHRDH"/>
</dbReference>
<protein>
    <recommendedName>
        <fullName evidence="4">glucose 1-dehydrogenase [NAD(P)(+)]</fullName>
        <ecNumber evidence="4">1.1.1.47</ecNumber>
    </recommendedName>
</protein>
<keyword evidence="3" id="KW-0560">Oxidoreductase</keyword>
<accession>A0A1B1MZA3</accession>
<evidence type="ECO:0000313" key="7">
    <source>
        <dbReference type="EMBL" id="ANS74503.1"/>
    </source>
</evidence>
<proteinExistence type="inferred from homology"/>
<dbReference type="NCBIfam" id="NF005559">
    <property type="entry name" value="PRK07231.1"/>
    <property type="match status" value="1"/>
</dbReference>